<organism evidence="2 3">
    <name type="scientific">Gigaspora rosea</name>
    <dbReference type="NCBI Taxonomy" id="44941"/>
    <lineage>
        <taxon>Eukaryota</taxon>
        <taxon>Fungi</taxon>
        <taxon>Fungi incertae sedis</taxon>
        <taxon>Mucoromycota</taxon>
        <taxon>Glomeromycotina</taxon>
        <taxon>Glomeromycetes</taxon>
        <taxon>Diversisporales</taxon>
        <taxon>Gigasporaceae</taxon>
        <taxon>Gigaspora</taxon>
    </lineage>
</organism>
<keyword evidence="3" id="KW-1185">Reference proteome</keyword>
<keyword evidence="1" id="KW-0732">Signal</keyword>
<dbReference type="AlphaFoldDB" id="A0A397UIG2"/>
<evidence type="ECO:0000313" key="2">
    <source>
        <dbReference type="EMBL" id="RIB08887.1"/>
    </source>
</evidence>
<feature type="chain" id="PRO_5017444159" evidence="1">
    <location>
        <begin position="28"/>
        <end position="229"/>
    </location>
</feature>
<dbReference type="STRING" id="44941.A0A397UIG2"/>
<evidence type="ECO:0000313" key="3">
    <source>
        <dbReference type="Proteomes" id="UP000266673"/>
    </source>
</evidence>
<name>A0A397UIG2_9GLOM</name>
<evidence type="ECO:0000256" key="1">
    <source>
        <dbReference type="SAM" id="SignalP"/>
    </source>
</evidence>
<dbReference type="EMBL" id="QKWP01001448">
    <property type="protein sequence ID" value="RIB08887.1"/>
    <property type="molecule type" value="Genomic_DNA"/>
</dbReference>
<reference evidence="2 3" key="1">
    <citation type="submission" date="2018-06" db="EMBL/GenBank/DDBJ databases">
        <title>Comparative genomics reveals the genomic features of Rhizophagus irregularis, R. cerebriforme, R. diaphanum and Gigaspora rosea, and their symbiotic lifestyle signature.</title>
        <authorList>
            <person name="Morin E."/>
            <person name="San Clemente H."/>
            <person name="Chen E.C.H."/>
            <person name="De La Providencia I."/>
            <person name="Hainaut M."/>
            <person name="Kuo A."/>
            <person name="Kohler A."/>
            <person name="Murat C."/>
            <person name="Tang N."/>
            <person name="Roy S."/>
            <person name="Loubradou J."/>
            <person name="Henrissat B."/>
            <person name="Grigoriev I.V."/>
            <person name="Corradi N."/>
            <person name="Roux C."/>
            <person name="Martin F.M."/>
        </authorList>
    </citation>
    <scope>NUCLEOTIDE SEQUENCE [LARGE SCALE GENOMIC DNA]</scope>
    <source>
        <strain evidence="2 3">DAOM 194757</strain>
    </source>
</reference>
<accession>A0A397UIG2</accession>
<proteinExistence type="predicted"/>
<feature type="signal peptide" evidence="1">
    <location>
        <begin position="1"/>
        <end position="27"/>
    </location>
</feature>
<protein>
    <submittedName>
        <fullName evidence="2">Uncharacterized protein</fullName>
    </submittedName>
</protein>
<comment type="caution">
    <text evidence="2">The sequence shown here is derived from an EMBL/GenBank/DDBJ whole genome shotgun (WGS) entry which is preliminary data.</text>
</comment>
<dbReference type="Proteomes" id="UP000266673">
    <property type="component" value="Unassembled WGS sequence"/>
</dbReference>
<sequence>MAKKVLTFLIFFIFLFFTINLHDVSLATPVDTLSKRYVCGDECYWGYYEYEGHAPCYPNCNCYGNSVCMCYSGSCVCECGGGGGYSGDGYSGGGYSGGGGGGGGGGNGGGCNGGGCGGGGCNGGSCGGGGNGGGCNGGSCGGGGGNGGGCKGGNCVVVKIISVRNWPGRSGLSIPETKLTKNFLTRLKPWPYKSTIGFNLKLGPGPVQNAIYIKMKIFNYMQNSDLIQL</sequence>
<gene>
    <name evidence="2" type="ORF">C2G38_312929</name>
</gene>